<reference evidence="2 3" key="1">
    <citation type="journal article" date="2015" name="Genome Biol. Evol.">
        <title>Comparative Genomics of a Bacterivorous Green Alga Reveals Evolutionary Causalities and Consequences of Phago-Mixotrophic Mode of Nutrition.</title>
        <authorList>
            <person name="Burns J.A."/>
            <person name="Paasch A."/>
            <person name="Narechania A."/>
            <person name="Kim E."/>
        </authorList>
    </citation>
    <scope>NUCLEOTIDE SEQUENCE [LARGE SCALE GENOMIC DNA]</scope>
    <source>
        <strain evidence="2 3">PLY_AMNH</strain>
    </source>
</reference>
<evidence type="ECO:0000256" key="1">
    <source>
        <dbReference type="PROSITE-ProRule" id="PRU00221"/>
    </source>
</evidence>
<dbReference type="PROSITE" id="PS50082">
    <property type="entry name" value="WD_REPEATS_2"/>
    <property type="match status" value="1"/>
</dbReference>
<feature type="non-terminal residue" evidence="2">
    <location>
        <position position="155"/>
    </location>
</feature>
<comment type="caution">
    <text evidence="2">The sequence shown here is derived from an EMBL/GenBank/DDBJ whole genome shotgun (WGS) entry which is preliminary data.</text>
</comment>
<dbReference type="InterPro" id="IPR015943">
    <property type="entry name" value="WD40/YVTN_repeat-like_dom_sf"/>
</dbReference>
<feature type="non-terminal residue" evidence="2">
    <location>
        <position position="1"/>
    </location>
</feature>
<dbReference type="InterPro" id="IPR001680">
    <property type="entry name" value="WD40_rpt"/>
</dbReference>
<feature type="repeat" description="WD" evidence="1">
    <location>
        <begin position="53"/>
        <end position="87"/>
    </location>
</feature>
<accession>A0AAE0FNI2</accession>
<sequence length="155" mass="16820">LLDDAGRLEVGEQDILCVEFLPGQGGTAGRSFVTGNMRGQLGVWEQGRLIKLVDGHQGALRCMRISPNGREVITGGESGEVLRWEVKGGKLWGMTGALPLQEGLCATHSAEMGHRTESHAHIWCMDWKPDSSGFFAGTTAGDIWSVNTEVPYRPQ</sequence>
<keyword evidence="3" id="KW-1185">Reference proteome</keyword>
<dbReference type="SUPFAM" id="SSF50969">
    <property type="entry name" value="YVTN repeat-like/Quinoprotein amine dehydrogenase"/>
    <property type="match status" value="1"/>
</dbReference>
<keyword evidence="1" id="KW-0853">WD repeat</keyword>
<proteinExistence type="predicted"/>
<organism evidence="2 3">
    <name type="scientific">Cymbomonas tetramitiformis</name>
    <dbReference type="NCBI Taxonomy" id="36881"/>
    <lineage>
        <taxon>Eukaryota</taxon>
        <taxon>Viridiplantae</taxon>
        <taxon>Chlorophyta</taxon>
        <taxon>Pyramimonadophyceae</taxon>
        <taxon>Pyramimonadales</taxon>
        <taxon>Pyramimonadaceae</taxon>
        <taxon>Cymbomonas</taxon>
    </lineage>
</organism>
<dbReference type="InterPro" id="IPR011044">
    <property type="entry name" value="Quino_amine_DH_bsu"/>
</dbReference>
<evidence type="ECO:0000313" key="3">
    <source>
        <dbReference type="Proteomes" id="UP001190700"/>
    </source>
</evidence>
<dbReference type="Gene3D" id="2.130.10.10">
    <property type="entry name" value="YVTN repeat-like/Quinoprotein amine dehydrogenase"/>
    <property type="match status" value="1"/>
</dbReference>
<dbReference type="AlphaFoldDB" id="A0AAE0FNI2"/>
<dbReference type="Proteomes" id="UP001190700">
    <property type="component" value="Unassembled WGS sequence"/>
</dbReference>
<gene>
    <name evidence="2" type="ORF">CYMTET_28254</name>
</gene>
<name>A0AAE0FNI2_9CHLO</name>
<protein>
    <submittedName>
        <fullName evidence="2">Uncharacterized protein</fullName>
    </submittedName>
</protein>
<dbReference type="EMBL" id="LGRX02015875">
    <property type="protein sequence ID" value="KAK3262917.1"/>
    <property type="molecule type" value="Genomic_DNA"/>
</dbReference>
<dbReference type="Pfam" id="PF00400">
    <property type="entry name" value="WD40"/>
    <property type="match status" value="1"/>
</dbReference>
<dbReference type="PROSITE" id="PS50294">
    <property type="entry name" value="WD_REPEATS_REGION"/>
    <property type="match status" value="1"/>
</dbReference>
<evidence type="ECO:0000313" key="2">
    <source>
        <dbReference type="EMBL" id="KAK3262917.1"/>
    </source>
</evidence>
<dbReference type="SMART" id="SM00320">
    <property type="entry name" value="WD40"/>
    <property type="match status" value="2"/>
</dbReference>